<evidence type="ECO:0000313" key="6">
    <source>
        <dbReference type="EMBL" id="KAJ5073252.1"/>
    </source>
</evidence>
<dbReference type="PANTHER" id="PTHR23001:SF3">
    <property type="entry name" value="EUKARYOTIC TRANSLATION INITIATION FACTOR 2 SUBUNIT 2"/>
    <property type="match status" value="1"/>
</dbReference>
<evidence type="ECO:0000259" key="5">
    <source>
        <dbReference type="SMART" id="SM00653"/>
    </source>
</evidence>
<dbReference type="AlphaFoldDB" id="A0A9Q0LI46"/>
<feature type="compositionally biased region" description="Low complexity" evidence="4">
    <location>
        <begin position="22"/>
        <end position="37"/>
    </location>
</feature>
<dbReference type="SUPFAM" id="SSF75689">
    <property type="entry name" value="Zinc-binding domain of translation initiation factor 2 beta"/>
    <property type="match status" value="1"/>
</dbReference>
<dbReference type="InterPro" id="IPR002735">
    <property type="entry name" value="Transl_init_fac_IF2/IF5_dom"/>
</dbReference>
<evidence type="ECO:0000256" key="2">
    <source>
        <dbReference type="ARBA" id="ARBA00022540"/>
    </source>
</evidence>
<feature type="domain" description="Translation initiation factor IF2/IF5" evidence="5">
    <location>
        <begin position="151"/>
        <end position="260"/>
    </location>
</feature>
<feature type="compositionally biased region" description="Basic residues" evidence="4">
    <location>
        <begin position="53"/>
        <end position="64"/>
    </location>
</feature>
<evidence type="ECO:0000256" key="3">
    <source>
        <dbReference type="ARBA" id="ARBA00022917"/>
    </source>
</evidence>
<dbReference type="InterPro" id="IPR045196">
    <property type="entry name" value="IF2/IF5"/>
</dbReference>
<dbReference type="GO" id="GO:0003743">
    <property type="term" value="F:translation initiation factor activity"/>
    <property type="evidence" value="ECO:0007669"/>
    <property type="project" value="UniProtKB-KW"/>
</dbReference>
<dbReference type="GO" id="GO:0005850">
    <property type="term" value="C:eukaryotic translation initiation factor 2 complex"/>
    <property type="evidence" value="ECO:0007669"/>
    <property type="project" value="TreeGrafter"/>
</dbReference>
<comment type="caution">
    <text evidence="6">The sequence shown here is derived from an EMBL/GenBank/DDBJ whole genome shotgun (WGS) entry which is preliminary data.</text>
</comment>
<accession>A0A9Q0LI46</accession>
<proteinExistence type="inferred from homology"/>
<evidence type="ECO:0000313" key="7">
    <source>
        <dbReference type="Proteomes" id="UP001149090"/>
    </source>
</evidence>
<dbReference type="GO" id="GO:0001731">
    <property type="term" value="P:formation of translation preinitiation complex"/>
    <property type="evidence" value="ECO:0007669"/>
    <property type="project" value="TreeGrafter"/>
</dbReference>
<dbReference type="SUPFAM" id="SSF100966">
    <property type="entry name" value="Translation initiation factor 2 beta, aIF2beta, N-terminal domain"/>
    <property type="match status" value="1"/>
</dbReference>
<dbReference type="OMA" id="CMREGNK"/>
<dbReference type="Pfam" id="PF01873">
    <property type="entry name" value="eIF-5_eIF-2B"/>
    <property type="match status" value="1"/>
</dbReference>
<keyword evidence="7" id="KW-1185">Reference proteome</keyword>
<feature type="compositionally biased region" description="Basic residues" evidence="4">
    <location>
        <begin position="11"/>
        <end position="21"/>
    </location>
</feature>
<protein>
    <submittedName>
        <fullName evidence="6">Eukaryotic translation initiation factor 2 subunit beta</fullName>
    </submittedName>
</protein>
<evidence type="ECO:0000256" key="1">
    <source>
        <dbReference type="ARBA" id="ARBA00010397"/>
    </source>
</evidence>
<dbReference type="Gene3D" id="3.30.30.170">
    <property type="match status" value="1"/>
</dbReference>
<dbReference type="InterPro" id="IPR016190">
    <property type="entry name" value="Transl_init_fac_IF2/IF5_Zn-bd"/>
</dbReference>
<comment type="similarity">
    <text evidence="1">Belongs to the eIF-2-beta/eIF-5 family.</text>
</comment>
<dbReference type="GO" id="GO:0031369">
    <property type="term" value="F:translation initiation factor binding"/>
    <property type="evidence" value="ECO:0007669"/>
    <property type="project" value="TreeGrafter"/>
</dbReference>
<dbReference type="SMART" id="SM00653">
    <property type="entry name" value="eIF2B_5"/>
    <property type="match status" value="1"/>
</dbReference>
<dbReference type="Proteomes" id="UP001149090">
    <property type="component" value="Unassembled WGS sequence"/>
</dbReference>
<reference evidence="6" key="1">
    <citation type="submission" date="2022-10" db="EMBL/GenBank/DDBJ databases">
        <title>Novel sulphate-reducing endosymbionts in the free-living metamonad Anaeramoeba.</title>
        <authorList>
            <person name="Jerlstrom-Hultqvist J."/>
            <person name="Cepicka I."/>
            <person name="Gallot-Lavallee L."/>
            <person name="Salas-Leiva D."/>
            <person name="Curtis B.A."/>
            <person name="Zahonova K."/>
            <person name="Pipaliya S."/>
            <person name="Dacks J."/>
            <person name="Roger A.J."/>
        </authorList>
    </citation>
    <scope>NUCLEOTIDE SEQUENCE</scope>
    <source>
        <strain evidence="6">BMAN</strain>
    </source>
</reference>
<keyword evidence="3" id="KW-0648">Protein biosynthesis</keyword>
<evidence type="ECO:0000256" key="4">
    <source>
        <dbReference type="SAM" id="MobiDB-lite"/>
    </source>
</evidence>
<sequence length="283" mass="31859">MSTVPSLNLSGKKKKSRKPKSKTNTNQPKKTTKSPTQANPVTPPPDITLSLPARKKKSSKSKGKSKSDSNKTQKQNLNGNKNNAKNPIEKDKEVEAEPSISPVPNDPPENLKKILENLEQLKSEPEYTYDDLLSRIFSKLKENHPRFLGESRQFVMPPPDVGKLGGKKVVLFNALELCNIMRRPPEHVLSFFFAELGTTGSIDGDGRFIIKGRYQAKHIESVLRSYINQYVRCSVCGRYQTSLVHNNRLYFIKCDSCEAQKTVVQIKSTQHAPAEKKKNLKKV</sequence>
<feature type="compositionally biased region" description="Low complexity" evidence="4">
    <location>
        <begin position="72"/>
        <end position="86"/>
    </location>
</feature>
<dbReference type="GO" id="GO:0003729">
    <property type="term" value="F:mRNA binding"/>
    <property type="evidence" value="ECO:0007669"/>
    <property type="project" value="TreeGrafter"/>
</dbReference>
<dbReference type="OrthoDB" id="10255414at2759"/>
<gene>
    <name evidence="6" type="ORF">M0811_08934</name>
</gene>
<dbReference type="InterPro" id="IPR016189">
    <property type="entry name" value="Transl_init_fac_IF2/IF5_N"/>
</dbReference>
<keyword evidence="2 6" id="KW-0396">Initiation factor</keyword>
<feature type="region of interest" description="Disordered" evidence="4">
    <location>
        <begin position="1"/>
        <end position="110"/>
    </location>
</feature>
<organism evidence="6 7">
    <name type="scientific">Anaeramoeba ignava</name>
    <name type="common">Anaerobic marine amoeba</name>
    <dbReference type="NCBI Taxonomy" id="1746090"/>
    <lineage>
        <taxon>Eukaryota</taxon>
        <taxon>Metamonada</taxon>
        <taxon>Anaeramoebidae</taxon>
        <taxon>Anaeramoeba</taxon>
    </lineage>
</organism>
<dbReference type="FunFam" id="3.30.30.170:FF:000001">
    <property type="entry name" value="Eukaryotic translation initiation factor 2 subunit"/>
    <property type="match status" value="1"/>
</dbReference>
<name>A0A9Q0LI46_ANAIG</name>
<dbReference type="EMBL" id="JAPDFW010000076">
    <property type="protein sequence ID" value="KAJ5073252.1"/>
    <property type="molecule type" value="Genomic_DNA"/>
</dbReference>
<dbReference type="PANTHER" id="PTHR23001">
    <property type="entry name" value="EUKARYOTIC TRANSLATION INITIATION FACTOR"/>
    <property type="match status" value="1"/>
</dbReference>